<feature type="transmembrane region" description="Helical" evidence="1">
    <location>
        <begin position="12"/>
        <end position="30"/>
    </location>
</feature>
<dbReference type="Proteomes" id="UP000030518">
    <property type="component" value="Unassembled WGS sequence"/>
</dbReference>
<proteinExistence type="predicted"/>
<dbReference type="InterPro" id="IPR031876">
    <property type="entry name" value="DUF4760"/>
</dbReference>
<keyword evidence="1" id="KW-1133">Transmembrane helix</keyword>
<keyword evidence="1" id="KW-0812">Transmembrane</keyword>
<dbReference type="OrthoDB" id="5732730at2"/>
<comment type="caution">
    <text evidence="2">The sequence shown here is derived from an EMBL/GenBank/DDBJ whole genome shotgun (WGS) entry which is preliminary data.</text>
</comment>
<dbReference type="EMBL" id="JRKJ01000002">
    <property type="protein sequence ID" value="KGQ20299.1"/>
    <property type="molecule type" value="Genomic_DNA"/>
</dbReference>
<dbReference type="AlphaFoldDB" id="A0A0A2X4X8"/>
<sequence>MDLQDLGNLAQAVGAATVVGGTIFALIQFFEYKRQRQDAAIAEVMRTFIGAELARALTILMEMPDGVSVEQLREKGFEAEYAGVLVCTTFETLGMLVYRRVVPFALVVELAGGIIVVMWRKLGPWLIHTREVQQQPSWAEWFEWLARQCARHKDERTPAYVRHADWTPPRL</sequence>
<evidence type="ECO:0000313" key="2">
    <source>
        <dbReference type="EMBL" id="KGQ20299.1"/>
    </source>
</evidence>
<evidence type="ECO:0008006" key="4">
    <source>
        <dbReference type="Google" id="ProtNLM"/>
    </source>
</evidence>
<dbReference type="Pfam" id="PF15956">
    <property type="entry name" value="DUF4760"/>
    <property type="match status" value="1"/>
</dbReference>
<keyword evidence="3" id="KW-1185">Reference proteome</keyword>
<organism evidence="2 3">
    <name type="scientific">Lysobacter dokdonensis DS-58</name>
    <dbReference type="NCBI Taxonomy" id="1300345"/>
    <lineage>
        <taxon>Bacteria</taxon>
        <taxon>Pseudomonadati</taxon>
        <taxon>Pseudomonadota</taxon>
        <taxon>Gammaproteobacteria</taxon>
        <taxon>Lysobacterales</taxon>
        <taxon>Lysobacteraceae</taxon>
        <taxon>Noviluteimonas</taxon>
    </lineage>
</organism>
<accession>A0A0A2X4X8</accession>
<protein>
    <recommendedName>
        <fullName evidence="4">Transmembrane protein</fullName>
    </recommendedName>
</protein>
<dbReference type="PATRIC" id="fig|1300345.3.peg.159"/>
<keyword evidence="1" id="KW-0472">Membrane</keyword>
<name>A0A0A2X4X8_9GAMM</name>
<dbReference type="STRING" id="1300345.LF41_835"/>
<feature type="transmembrane region" description="Helical" evidence="1">
    <location>
        <begin position="101"/>
        <end position="119"/>
    </location>
</feature>
<evidence type="ECO:0000256" key="1">
    <source>
        <dbReference type="SAM" id="Phobius"/>
    </source>
</evidence>
<reference evidence="2 3" key="1">
    <citation type="submission" date="2014-09" db="EMBL/GenBank/DDBJ databases">
        <title>Genome sequences of Lysobacter dokdonensis DS-58.</title>
        <authorList>
            <person name="Kim J.F."/>
            <person name="Kwak M.-J."/>
        </authorList>
    </citation>
    <scope>NUCLEOTIDE SEQUENCE [LARGE SCALE GENOMIC DNA]</scope>
    <source>
        <strain evidence="2 3">DS-58</strain>
    </source>
</reference>
<evidence type="ECO:0000313" key="3">
    <source>
        <dbReference type="Proteomes" id="UP000030518"/>
    </source>
</evidence>
<dbReference type="RefSeq" id="WP_036164481.1">
    <property type="nucleotide sequence ID" value="NZ_JRKJ01000002.1"/>
</dbReference>
<gene>
    <name evidence="2" type="ORF">LF41_835</name>
</gene>